<reference evidence="1 2" key="1">
    <citation type="submission" date="2016-03" db="EMBL/GenBank/DDBJ databases">
        <authorList>
            <person name="Ploux O."/>
        </authorList>
    </citation>
    <scope>NUCLEOTIDE SEQUENCE [LARGE SCALE GENOMIC DNA]</scope>
    <source>
        <strain evidence="1 2">R0</strain>
    </source>
</reference>
<name>A0A150WSL4_BDEBC</name>
<proteinExistence type="predicted"/>
<dbReference type="AlphaFoldDB" id="A0A150WSL4"/>
<keyword evidence="2" id="KW-1185">Reference proteome</keyword>
<evidence type="ECO:0000313" key="1">
    <source>
        <dbReference type="EMBL" id="KYG67337.1"/>
    </source>
</evidence>
<comment type="caution">
    <text evidence="1">The sequence shown here is derived from an EMBL/GenBank/DDBJ whole genome shotgun (WGS) entry which is preliminary data.</text>
</comment>
<dbReference type="Proteomes" id="UP000075320">
    <property type="component" value="Unassembled WGS sequence"/>
</dbReference>
<gene>
    <name evidence="1" type="ORF">AZI86_10095</name>
</gene>
<evidence type="ECO:0000313" key="2">
    <source>
        <dbReference type="Proteomes" id="UP000075320"/>
    </source>
</evidence>
<organism evidence="1 2">
    <name type="scientific">Bdellovibrio bacteriovorus</name>
    <dbReference type="NCBI Taxonomy" id="959"/>
    <lineage>
        <taxon>Bacteria</taxon>
        <taxon>Pseudomonadati</taxon>
        <taxon>Bdellovibrionota</taxon>
        <taxon>Bdellovibrionia</taxon>
        <taxon>Bdellovibrionales</taxon>
        <taxon>Pseudobdellovibrionaceae</taxon>
        <taxon>Bdellovibrio</taxon>
    </lineage>
</organism>
<accession>A0A150WSL4</accession>
<protein>
    <submittedName>
        <fullName evidence="1">Uncharacterized protein</fullName>
    </submittedName>
</protein>
<dbReference type="EMBL" id="LUKE01000001">
    <property type="protein sequence ID" value="KYG67337.1"/>
    <property type="molecule type" value="Genomic_DNA"/>
</dbReference>
<sequence length="110" mass="12408">MGALLYGGRHPGSVVAAANGIGSRIHAPTKPPLEQSPHFPSNICAKSDITRCACDWFALEKFHDGISKFKFCCEIFFFTKKNVTHFFLSLIFRFPSREFRGSFITKSFWG</sequence>